<dbReference type="InterPro" id="IPR016073">
    <property type="entry name" value="Skp1_comp_POZ"/>
</dbReference>
<dbReference type="InterPro" id="IPR011333">
    <property type="entry name" value="SKP1/BTB/POZ_sf"/>
</dbReference>
<sequence length="119" mass="13578">MATSTSSESEYVTLESSDGFQFIIHREAAMLSGTIRNMLSSAGQFTESTEGVIHFRDIKAVILEKVCKFWYYKARHMNSVTEIPYFDIEPEYALETLMAADFLDSMSSFTWCEDALLVF</sequence>
<dbReference type="OrthoDB" id="249087at2759"/>
<feature type="domain" description="SKP1 component POZ" evidence="5">
    <location>
        <begin position="11"/>
        <end position="72"/>
    </location>
</feature>
<gene>
    <name evidence="6" type="ORF">BGZ65_003967</name>
</gene>
<dbReference type="CDD" id="cd18321">
    <property type="entry name" value="BTB_POZ_EloC"/>
    <property type="match status" value="1"/>
</dbReference>
<dbReference type="Proteomes" id="UP000749646">
    <property type="component" value="Unassembled WGS sequence"/>
</dbReference>
<keyword evidence="4" id="KW-0539">Nucleus</keyword>
<keyword evidence="7" id="KW-1185">Reference proteome</keyword>
<dbReference type="FunFam" id="3.30.710.10:FF:000035">
    <property type="entry name" value="Elongin C transcription elongation factor"/>
    <property type="match status" value="1"/>
</dbReference>
<comment type="subcellular location">
    <subcellularLocation>
        <location evidence="1">Nucleus</location>
    </subcellularLocation>
</comment>
<reference evidence="6" key="1">
    <citation type="journal article" date="2020" name="Fungal Divers.">
        <title>Resolving the Mortierellaceae phylogeny through synthesis of multi-gene phylogenetics and phylogenomics.</title>
        <authorList>
            <person name="Vandepol N."/>
            <person name="Liber J."/>
            <person name="Desiro A."/>
            <person name="Na H."/>
            <person name="Kennedy M."/>
            <person name="Barry K."/>
            <person name="Grigoriev I.V."/>
            <person name="Miller A.N."/>
            <person name="O'Donnell K."/>
            <person name="Stajich J.E."/>
            <person name="Bonito G."/>
        </authorList>
    </citation>
    <scope>NUCLEOTIDE SEQUENCE</scope>
    <source>
        <strain evidence="6">MES-2147</strain>
    </source>
</reference>
<dbReference type="SUPFAM" id="SSF54695">
    <property type="entry name" value="POZ domain"/>
    <property type="match status" value="1"/>
</dbReference>
<dbReference type="Gene3D" id="3.30.710.10">
    <property type="entry name" value="Potassium Channel Kv1.1, Chain A"/>
    <property type="match status" value="1"/>
</dbReference>
<dbReference type="GO" id="GO:0006511">
    <property type="term" value="P:ubiquitin-dependent protein catabolic process"/>
    <property type="evidence" value="ECO:0007669"/>
    <property type="project" value="InterPro"/>
</dbReference>
<name>A0A9P6LT92_9FUNG</name>
<dbReference type="SMART" id="SM00512">
    <property type="entry name" value="Skp1"/>
    <property type="match status" value="1"/>
</dbReference>
<proteinExistence type="inferred from homology"/>
<comment type="caution">
    <text evidence="6">The sequence shown here is derived from an EMBL/GenBank/DDBJ whole genome shotgun (WGS) entry which is preliminary data.</text>
</comment>
<evidence type="ECO:0000313" key="7">
    <source>
        <dbReference type="Proteomes" id="UP000749646"/>
    </source>
</evidence>
<dbReference type="PANTHER" id="PTHR20648">
    <property type="entry name" value="ELONGIN-C"/>
    <property type="match status" value="1"/>
</dbReference>
<dbReference type="Pfam" id="PF03931">
    <property type="entry name" value="Skp1_POZ"/>
    <property type="match status" value="1"/>
</dbReference>
<dbReference type="InterPro" id="IPR039948">
    <property type="entry name" value="ELC1"/>
</dbReference>
<evidence type="ECO:0000259" key="5">
    <source>
        <dbReference type="Pfam" id="PF03931"/>
    </source>
</evidence>
<dbReference type="GO" id="GO:0005634">
    <property type="term" value="C:nucleus"/>
    <property type="evidence" value="ECO:0007669"/>
    <property type="project" value="UniProtKB-SubCell"/>
</dbReference>
<organism evidence="6 7">
    <name type="scientific">Modicella reniformis</name>
    <dbReference type="NCBI Taxonomy" id="1440133"/>
    <lineage>
        <taxon>Eukaryota</taxon>
        <taxon>Fungi</taxon>
        <taxon>Fungi incertae sedis</taxon>
        <taxon>Mucoromycota</taxon>
        <taxon>Mortierellomycotina</taxon>
        <taxon>Mortierellomycetes</taxon>
        <taxon>Mortierellales</taxon>
        <taxon>Mortierellaceae</taxon>
        <taxon>Modicella</taxon>
    </lineage>
</organism>
<dbReference type="EMBL" id="JAAAHW010009417">
    <property type="protein sequence ID" value="KAF9941387.1"/>
    <property type="molecule type" value="Genomic_DNA"/>
</dbReference>
<evidence type="ECO:0000313" key="6">
    <source>
        <dbReference type="EMBL" id="KAF9941387.1"/>
    </source>
</evidence>
<dbReference type="AlphaFoldDB" id="A0A9P6LT92"/>
<evidence type="ECO:0000256" key="3">
    <source>
        <dbReference type="ARBA" id="ARBA00021347"/>
    </source>
</evidence>
<protein>
    <recommendedName>
        <fullName evidence="3">Elongin-C</fullName>
    </recommendedName>
</protein>
<comment type="similarity">
    <text evidence="2">Belongs to the SKP1 family.</text>
</comment>
<evidence type="ECO:0000256" key="4">
    <source>
        <dbReference type="ARBA" id="ARBA00023242"/>
    </source>
</evidence>
<dbReference type="InterPro" id="IPR001232">
    <property type="entry name" value="SKP1-like"/>
</dbReference>
<evidence type="ECO:0000256" key="2">
    <source>
        <dbReference type="ARBA" id="ARBA00009993"/>
    </source>
</evidence>
<evidence type="ECO:0000256" key="1">
    <source>
        <dbReference type="ARBA" id="ARBA00004123"/>
    </source>
</evidence>
<accession>A0A9P6LT92</accession>